<sequence length="164" mass="19959">MNEDLLKIINRFESHLMMDKDENFTFIKEKYIIEIKMEIDYINNLNFKEIFPEINFSELFPELPIKEDGHPNIDFRNYILPTEEYESLKLTFEDDSELIFNIYNTNKYLNINKLLYFLSTSNVEFTDNYLMKYKLNKFKYQVMIDDNGNLIYIKEIIINILKKL</sequence>
<protein>
    <submittedName>
        <fullName evidence="1">Uncharacterized protein</fullName>
    </submittedName>
</protein>
<dbReference type="Proteomes" id="UP000193920">
    <property type="component" value="Unassembled WGS sequence"/>
</dbReference>
<evidence type="ECO:0000313" key="1">
    <source>
        <dbReference type="EMBL" id="ORY20695.1"/>
    </source>
</evidence>
<keyword evidence="2" id="KW-1185">Reference proteome</keyword>
<dbReference type="AlphaFoldDB" id="A0A1Y2AFF4"/>
<proteinExistence type="predicted"/>
<gene>
    <name evidence="1" type="ORF">LY90DRAFT_150431</name>
</gene>
<name>A0A1Y2AFF4_9FUNG</name>
<dbReference type="EMBL" id="MCOG01000282">
    <property type="protein sequence ID" value="ORY20695.1"/>
    <property type="molecule type" value="Genomic_DNA"/>
</dbReference>
<evidence type="ECO:0000313" key="2">
    <source>
        <dbReference type="Proteomes" id="UP000193920"/>
    </source>
</evidence>
<reference evidence="1 2" key="1">
    <citation type="submission" date="2016-08" db="EMBL/GenBank/DDBJ databases">
        <title>A Parts List for Fungal Cellulosomes Revealed by Comparative Genomics.</title>
        <authorList>
            <consortium name="DOE Joint Genome Institute"/>
            <person name="Haitjema C.H."/>
            <person name="Gilmore S.P."/>
            <person name="Henske J.K."/>
            <person name="Solomon K.V."/>
            <person name="De Groot R."/>
            <person name="Kuo A."/>
            <person name="Mondo S.J."/>
            <person name="Salamov A.A."/>
            <person name="Labutti K."/>
            <person name="Zhao Z."/>
            <person name="Chiniquy J."/>
            <person name="Barry K."/>
            <person name="Brewer H.M."/>
            <person name="Purvine S.O."/>
            <person name="Wright A.T."/>
            <person name="Boxma B."/>
            <person name="Van Alen T."/>
            <person name="Hackstein J.H."/>
            <person name="Baker S.E."/>
            <person name="Grigoriev I.V."/>
            <person name="O'Malley M.A."/>
        </authorList>
    </citation>
    <scope>NUCLEOTIDE SEQUENCE [LARGE SCALE GENOMIC DNA]</scope>
    <source>
        <strain evidence="1 2">G1</strain>
    </source>
</reference>
<organism evidence="1 2">
    <name type="scientific">Neocallimastix californiae</name>
    <dbReference type="NCBI Taxonomy" id="1754190"/>
    <lineage>
        <taxon>Eukaryota</taxon>
        <taxon>Fungi</taxon>
        <taxon>Fungi incertae sedis</taxon>
        <taxon>Chytridiomycota</taxon>
        <taxon>Chytridiomycota incertae sedis</taxon>
        <taxon>Neocallimastigomycetes</taxon>
        <taxon>Neocallimastigales</taxon>
        <taxon>Neocallimastigaceae</taxon>
        <taxon>Neocallimastix</taxon>
    </lineage>
</organism>
<accession>A0A1Y2AFF4</accession>
<comment type="caution">
    <text evidence="1">The sequence shown here is derived from an EMBL/GenBank/DDBJ whole genome shotgun (WGS) entry which is preliminary data.</text>
</comment>